<evidence type="ECO:0000256" key="1">
    <source>
        <dbReference type="SAM" id="MobiDB-lite"/>
    </source>
</evidence>
<proteinExistence type="predicted"/>
<sequence length="1025" mass="110544">MALTEYEADWITKTSNMPVAEPELDDNGNEITPFAKREARLEFFLGADSELATGKADIEAAQDFTLDTREKATLWDKVMRRPEGKLVSMKWKADDSDLPYFGHDMRADHEVDTVADVGQGNVEVPETTLNALTAAFDRIMGLSYQMANELDDEGGRMFSDEDIRRELWAPLVREGTIPENLVPQRFSEQAIAFKGAADIYQDRIDDYSKNSHGKEDLLRGLGIAGDTLGVVNTIVGSSVTIGNANKMADLNESILKGTDKDGNVVDKDALKIERAQLQQQEAFVKFGGTVLTGGFGLVKSGVEESAKGEDANWAKFADQSVKVLTSVVAAGIGPIAKEIVGVDSATTEDEGKARMRTADAVKAGVLGGLTACRMVPTLVTVAKAKPGDRRKIVDQMIEQFADAVQLGIQSAAALETDNSRKADMIMVGASVRTLILLTGKSERAIELMVAGKPKEAALLLGGALFMDGAAGVSGLIADGVRKDVTAQEYKDASPEERLYMESTGDPNDTPDEQAESLALAEKKRADAMAALQASVNQNVANVSEDLLTRMAASEPPVIDPAQEAFAKEMQAQINQAQQEKAEAELAKQFGDPEAVAAMFAEFDHDMGEYGEMYETAAPEAALEGEPDQIAENLKAIDRAIANTSALRARAEMINGISSAGAAITASFVPGAGAVVAAQAVAYDIYCLSKAVTMHNKWVDSMEIAFRAGSAYSPAIEKTLQNARITLSHKSVKMVLDSVKLGNEVAKCFDITGTTTIIGASLTMTSALVDYGYKMNKEVEITNGWKAYKKARENTGNRKAARAALRLNSTLAKCCIAYGACMEKDPSAMEAIRISGLSPSVLADDKDVCKKLVNYLENEMSEDPVVMHVERQPKKWQPGKPKLNAASWFETKTAAVMSAEPRLDPNSARTPGMDRLMAQLDGIWEGETSYLEWRAAKAPLPDDLETRRTCAETTIGILKNVISQMDAYAPVQAGTSKPHTEMSDIAQTFRALAILNLPQAETDFAMPPLNAAAQDDDADEDTDEEE</sequence>
<dbReference type="Proteomes" id="UP000565745">
    <property type="component" value="Unassembled WGS sequence"/>
</dbReference>
<gene>
    <name evidence="2" type="ORF">GGR93_001575</name>
</gene>
<protein>
    <submittedName>
        <fullName evidence="2">Uncharacterized protein</fullName>
    </submittedName>
</protein>
<feature type="compositionally biased region" description="Acidic residues" evidence="1">
    <location>
        <begin position="1013"/>
        <end position="1025"/>
    </location>
</feature>
<evidence type="ECO:0000313" key="3">
    <source>
        <dbReference type="Proteomes" id="UP000565745"/>
    </source>
</evidence>
<keyword evidence="3" id="KW-1185">Reference proteome</keyword>
<comment type="caution">
    <text evidence="2">The sequence shown here is derived from an EMBL/GenBank/DDBJ whole genome shotgun (WGS) entry which is preliminary data.</text>
</comment>
<name>A0A7W6M7Z4_9RHOB</name>
<evidence type="ECO:0000313" key="2">
    <source>
        <dbReference type="EMBL" id="MBB4173802.1"/>
    </source>
</evidence>
<feature type="region of interest" description="Disordered" evidence="1">
    <location>
        <begin position="1005"/>
        <end position="1025"/>
    </location>
</feature>
<dbReference type="EMBL" id="JACIFU010000002">
    <property type="protein sequence ID" value="MBB4173802.1"/>
    <property type="molecule type" value="Genomic_DNA"/>
</dbReference>
<reference evidence="2 3" key="1">
    <citation type="submission" date="2020-08" db="EMBL/GenBank/DDBJ databases">
        <title>Genomic Encyclopedia of Type Strains, Phase IV (KMG-IV): sequencing the most valuable type-strain genomes for metagenomic binning, comparative biology and taxonomic classification.</title>
        <authorList>
            <person name="Goeker M."/>
        </authorList>
    </citation>
    <scope>NUCLEOTIDE SEQUENCE [LARGE SCALE GENOMIC DNA]</scope>
    <source>
        <strain evidence="2 3">DSM 101015</strain>
    </source>
</reference>
<dbReference type="RefSeq" id="WP_025057376.1">
    <property type="nucleotide sequence ID" value="NZ_JACIFU010000002.1"/>
</dbReference>
<organism evidence="2 3">
    <name type="scientific">Sulfitobacter noctilucicola</name>
    <dbReference type="NCBI Taxonomy" id="1342301"/>
    <lineage>
        <taxon>Bacteria</taxon>
        <taxon>Pseudomonadati</taxon>
        <taxon>Pseudomonadota</taxon>
        <taxon>Alphaproteobacteria</taxon>
        <taxon>Rhodobacterales</taxon>
        <taxon>Roseobacteraceae</taxon>
        <taxon>Sulfitobacter</taxon>
    </lineage>
</organism>
<dbReference type="OrthoDB" id="7824337at2"/>
<feature type="compositionally biased region" description="Basic and acidic residues" evidence="1">
    <location>
        <begin position="487"/>
        <end position="499"/>
    </location>
</feature>
<dbReference type="AlphaFoldDB" id="A0A7W6M7Z4"/>
<accession>A0A7W6M7Z4</accession>
<feature type="region of interest" description="Disordered" evidence="1">
    <location>
        <begin position="487"/>
        <end position="515"/>
    </location>
</feature>